<gene>
    <name evidence="12" type="ORF">PLXY2_LOCUS3817</name>
</gene>
<dbReference type="SUPFAM" id="SSF52200">
    <property type="entry name" value="Toll/Interleukin receptor TIR domain"/>
    <property type="match status" value="1"/>
</dbReference>
<name>A0A8S4DUI3_PLUXY</name>
<keyword evidence="5" id="KW-0325">Glycoprotein</keyword>
<dbReference type="PANTHER" id="PTHR11890:SF44">
    <property type="entry name" value="X-LINKED INTERLEUKIN-1 RECEPTOR ACCESSORY PROTEIN-LIKE 2"/>
    <property type="match status" value="1"/>
</dbReference>
<dbReference type="SUPFAM" id="SSF48726">
    <property type="entry name" value="Immunoglobulin"/>
    <property type="match status" value="2"/>
</dbReference>
<evidence type="ECO:0000313" key="12">
    <source>
        <dbReference type="EMBL" id="CAG9108072.1"/>
    </source>
</evidence>
<keyword evidence="13" id="KW-1185">Reference proteome</keyword>
<organism evidence="12 13">
    <name type="scientific">Plutella xylostella</name>
    <name type="common">Diamondback moth</name>
    <name type="synonym">Plutella maculipennis</name>
    <dbReference type="NCBI Taxonomy" id="51655"/>
    <lineage>
        <taxon>Eukaryota</taxon>
        <taxon>Metazoa</taxon>
        <taxon>Ecdysozoa</taxon>
        <taxon>Arthropoda</taxon>
        <taxon>Hexapoda</taxon>
        <taxon>Insecta</taxon>
        <taxon>Pterygota</taxon>
        <taxon>Neoptera</taxon>
        <taxon>Endopterygota</taxon>
        <taxon>Lepidoptera</taxon>
        <taxon>Glossata</taxon>
        <taxon>Ditrysia</taxon>
        <taxon>Yponomeutoidea</taxon>
        <taxon>Plutellidae</taxon>
        <taxon>Plutella</taxon>
    </lineage>
</organism>
<dbReference type="Gene3D" id="3.40.50.10140">
    <property type="entry name" value="Toll/interleukin-1 receptor homology (TIR) domain"/>
    <property type="match status" value="1"/>
</dbReference>
<dbReference type="EMBL" id="CAJHNJ030000010">
    <property type="protein sequence ID" value="CAG9108072.1"/>
    <property type="molecule type" value="Genomic_DNA"/>
</dbReference>
<feature type="domain" description="Ig-like" evidence="11">
    <location>
        <begin position="93"/>
        <end position="197"/>
    </location>
</feature>
<dbReference type="InterPro" id="IPR035897">
    <property type="entry name" value="Toll_tir_struct_dom_sf"/>
</dbReference>
<keyword evidence="2" id="KW-0945">Host-virus interaction</keyword>
<dbReference type="PROSITE" id="PS50835">
    <property type="entry name" value="IG_LIKE"/>
    <property type="match status" value="1"/>
</dbReference>
<evidence type="ECO:0000256" key="2">
    <source>
        <dbReference type="ARBA" id="ARBA00022632"/>
    </source>
</evidence>
<evidence type="ECO:0000256" key="6">
    <source>
        <dbReference type="ARBA" id="ARBA00023258"/>
    </source>
</evidence>
<evidence type="ECO:0000313" key="13">
    <source>
        <dbReference type="Proteomes" id="UP000653454"/>
    </source>
</evidence>
<comment type="subunit">
    <text evidence="8">Interacts with host IFNA1.</text>
</comment>
<protein>
    <recommendedName>
        <fullName evidence="9">Soluble interferon alpha/beta receptor OPG204</fullName>
    </recommendedName>
</protein>
<dbReference type="Pfam" id="PF07679">
    <property type="entry name" value="I-set"/>
    <property type="match status" value="1"/>
</dbReference>
<accession>A0A8S4DUI3</accession>
<dbReference type="PANTHER" id="PTHR11890">
    <property type="entry name" value="INTERLEUKIN-1 RECEPTOR FAMILY MEMBER"/>
    <property type="match status" value="1"/>
</dbReference>
<evidence type="ECO:0000256" key="8">
    <source>
        <dbReference type="ARBA" id="ARBA00038761"/>
    </source>
</evidence>
<comment type="caution">
    <text evidence="12">The sequence shown here is derived from an EMBL/GenBank/DDBJ whole genome shotgun (WGS) entry which is preliminary data.</text>
</comment>
<keyword evidence="1" id="KW-0244">Early protein</keyword>
<evidence type="ECO:0000256" key="10">
    <source>
        <dbReference type="ARBA" id="ARBA00045444"/>
    </source>
</evidence>
<dbReference type="InterPro" id="IPR013098">
    <property type="entry name" value="Ig_I-set"/>
</dbReference>
<evidence type="ECO:0000256" key="9">
    <source>
        <dbReference type="ARBA" id="ARBA00041012"/>
    </source>
</evidence>
<sequence>MIVTERSYLRSLGGTPTHITPYSLYEFKDNVAYPWSAGVSNLIQYPEAANQTLYTQRAARSDSGNYTCRISNETHSQQHTIYLEVLEKEPDKPRTMFVSKDQWVPGGGAVRLFCEALVGRSYLADAHSDLRWIKLWANNSEGDLLPSQREIKTTRDDMAGIIGSYLVVESAAAPDYGTYACVVTSNDAVSKTYVTVHYDNGLQSPLPPAEHAIPWRALLLSAACAALLTVSALALHRRCTPRLLLAARIVHARANATTQRARAESPLADSRALLAPWRALLVSAACAALVAVSALALHRRCTPRLLLAARIVHARANATTQRARVLEKEFDVVVCWTRVDEAVARGALLPTLAGKYHYRVQPVPLHTPPDTWYNTLLPEVSRCRSLVALMSPTQYSPAQLMTALRQLRALPVPPVIVLLQDLPKLKREAKDSSGESLVSLLRRSRLLAWRHVHERAFWTELRLALPLPPRHIEKEVKVEVDESKNSRSGSLTALV</sequence>
<dbReference type="InterPro" id="IPR013783">
    <property type="entry name" value="Ig-like_fold"/>
</dbReference>
<keyword evidence="2" id="KW-0899">Viral immunoevasion</keyword>
<dbReference type="Proteomes" id="UP000653454">
    <property type="component" value="Unassembled WGS sequence"/>
</dbReference>
<keyword evidence="3" id="KW-1114">Inhibition of host interferon signaling pathway by virus</keyword>
<proteinExistence type="predicted"/>
<keyword evidence="4" id="KW-1015">Disulfide bond</keyword>
<reference evidence="12" key="1">
    <citation type="submission" date="2020-11" db="EMBL/GenBank/DDBJ databases">
        <authorList>
            <person name="Whiteford S."/>
        </authorList>
    </citation>
    <scope>NUCLEOTIDE SEQUENCE</scope>
</reference>
<dbReference type="InterPro" id="IPR015621">
    <property type="entry name" value="IL-1_rcpt_fam"/>
</dbReference>
<dbReference type="Gene3D" id="2.60.40.10">
    <property type="entry name" value="Immunoglobulins"/>
    <property type="match status" value="2"/>
</dbReference>
<dbReference type="AlphaFoldDB" id="A0A8S4DUI3"/>
<keyword evidence="2" id="KW-1090">Inhibition of host innate immune response by virus</keyword>
<keyword evidence="7" id="KW-0393">Immunoglobulin domain</keyword>
<dbReference type="SMART" id="SM00409">
    <property type="entry name" value="IG"/>
    <property type="match status" value="2"/>
</dbReference>
<evidence type="ECO:0000256" key="5">
    <source>
        <dbReference type="ARBA" id="ARBA00023180"/>
    </source>
</evidence>
<dbReference type="InterPro" id="IPR036179">
    <property type="entry name" value="Ig-like_dom_sf"/>
</dbReference>
<dbReference type="GO" id="GO:0039502">
    <property type="term" value="P:symbiont-mediated suppression of host type I interferon-mediated signaling pathway"/>
    <property type="evidence" value="ECO:0007669"/>
    <property type="project" value="UniProtKB-KW"/>
</dbReference>
<evidence type="ECO:0000256" key="7">
    <source>
        <dbReference type="ARBA" id="ARBA00023319"/>
    </source>
</evidence>
<evidence type="ECO:0000259" key="11">
    <source>
        <dbReference type="PROSITE" id="PS50835"/>
    </source>
</evidence>
<dbReference type="InterPro" id="IPR007110">
    <property type="entry name" value="Ig-like_dom"/>
</dbReference>
<comment type="function">
    <text evidence="10">Counteracts the antiviral effects of host IFN-alpha/beta and key IFN-inducible proteins involved in viral RNA degradation suxh as host OAS1. Acts as a soluble IFN-alpha receptor and thus inhibits the interaction between host IFN-alpha and its receptor.</text>
</comment>
<evidence type="ECO:0000256" key="3">
    <source>
        <dbReference type="ARBA" id="ARBA00022830"/>
    </source>
</evidence>
<keyword evidence="6" id="KW-0922">Interferon antiviral system evasion</keyword>
<dbReference type="InterPro" id="IPR003599">
    <property type="entry name" value="Ig_sub"/>
</dbReference>
<evidence type="ECO:0000256" key="4">
    <source>
        <dbReference type="ARBA" id="ARBA00023157"/>
    </source>
</evidence>
<evidence type="ECO:0000256" key="1">
    <source>
        <dbReference type="ARBA" id="ARBA00022518"/>
    </source>
</evidence>